<keyword evidence="2" id="KW-1185">Reference proteome</keyword>
<proteinExistence type="predicted"/>
<protein>
    <submittedName>
        <fullName evidence="1">Transcription factor</fullName>
    </submittedName>
</protein>
<accession>A0ACC1YM01</accession>
<evidence type="ECO:0000313" key="1">
    <source>
        <dbReference type="EMBL" id="KAJ4724496.1"/>
    </source>
</evidence>
<name>A0ACC1YM01_MELAZ</name>
<gene>
    <name evidence="1" type="ORF">OWV82_003483</name>
</gene>
<organism evidence="1 2">
    <name type="scientific">Melia azedarach</name>
    <name type="common">Chinaberry tree</name>
    <dbReference type="NCBI Taxonomy" id="155640"/>
    <lineage>
        <taxon>Eukaryota</taxon>
        <taxon>Viridiplantae</taxon>
        <taxon>Streptophyta</taxon>
        <taxon>Embryophyta</taxon>
        <taxon>Tracheophyta</taxon>
        <taxon>Spermatophyta</taxon>
        <taxon>Magnoliopsida</taxon>
        <taxon>eudicotyledons</taxon>
        <taxon>Gunneridae</taxon>
        <taxon>Pentapetalae</taxon>
        <taxon>rosids</taxon>
        <taxon>malvids</taxon>
        <taxon>Sapindales</taxon>
        <taxon>Meliaceae</taxon>
        <taxon>Melia</taxon>
    </lineage>
</organism>
<sequence length="185" mass="20974">MEETTARLGSTSSSRARRNMTEKNRRKQMKDLIAKLASLIPTQTSKLSATKILDQARSYILQLQKSHEESLKKRKALFEGDRDQERYNLTAESSSSSSSRLMLPIMNITSSDSILEVNLICGLRNRNFMLHEIINVLEEEGAEVINATQQNAGDRVIYIIKSKAVIPRIGIEISRVQERLKDLVL</sequence>
<reference evidence="1 2" key="1">
    <citation type="journal article" date="2023" name="Science">
        <title>Complex scaffold remodeling in plant triterpene biosynthesis.</title>
        <authorList>
            <person name="De La Pena R."/>
            <person name="Hodgson H."/>
            <person name="Liu J.C."/>
            <person name="Stephenson M.J."/>
            <person name="Martin A.C."/>
            <person name="Owen C."/>
            <person name="Harkess A."/>
            <person name="Leebens-Mack J."/>
            <person name="Jimenez L.E."/>
            <person name="Osbourn A."/>
            <person name="Sattely E.S."/>
        </authorList>
    </citation>
    <scope>NUCLEOTIDE SEQUENCE [LARGE SCALE GENOMIC DNA]</scope>
    <source>
        <strain evidence="2">cv. JPN11</strain>
        <tissue evidence="1">Leaf</tissue>
    </source>
</reference>
<dbReference type="EMBL" id="CM051395">
    <property type="protein sequence ID" value="KAJ4724496.1"/>
    <property type="molecule type" value="Genomic_DNA"/>
</dbReference>
<comment type="caution">
    <text evidence="1">The sequence shown here is derived from an EMBL/GenBank/DDBJ whole genome shotgun (WGS) entry which is preliminary data.</text>
</comment>
<dbReference type="Proteomes" id="UP001164539">
    <property type="component" value="Chromosome 2"/>
</dbReference>
<evidence type="ECO:0000313" key="2">
    <source>
        <dbReference type="Proteomes" id="UP001164539"/>
    </source>
</evidence>